<keyword evidence="2" id="KW-0812">Transmembrane</keyword>
<dbReference type="EMBL" id="CP159534">
    <property type="protein sequence ID" value="XCJ71165.1"/>
    <property type="molecule type" value="Genomic_DNA"/>
</dbReference>
<proteinExistence type="predicted"/>
<evidence type="ECO:0000256" key="1">
    <source>
        <dbReference type="SAM" id="MobiDB-lite"/>
    </source>
</evidence>
<reference evidence="3" key="1">
    <citation type="submission" date="2024-06" db="EMBL/GenBank/DDBJ databases">
        <title>Streptomyces sp. strain HUAS MG91 genome sequences.</title>
        <authorList>
            <person name="Mo P."/>
        </authorList>
    </citation>
    <scope>NUCLEOTIDE SEQUENCE</scope>
    <source>
        <strain evidence="3">HUAS MG91</strain>
    </source>
</reference>
<dbReference type="KEGG" id="stac:ABII15_14805"/>
<organism evidence="3">
    <name type="scientific">Streptomyces tabacisoli</name>
    <dbReference type="NCBI Taxonomy" id="3156398"/>
    <lineage>
        <taxon>Bacteria</taxon>
        <taxon>Bacillati</taxon>
        <taxon>Actinomycetota</taxon>
        <taxon>Actinomycetes</taxon>
        <taxon>Kitasatosporales</taxon>
        <taxon>Streptomycetaceae</taxon>
        <taxon>Streptomyces</taxon>
    </lineage>
</organism>
<feature type="transmembrane region" description="Helical" evidence="2">
    <location>
        <begin position="170"/>
        <end position="199"/>
    </location>
</feature>
<keyword evidence="2" id="KW-1133">Transmembrane helix</keyword>
<sequence>MPRPGDWNALRMDSDPTPGDPVGIDAVIASQGDLVDLADLIDKGLTEVRDTSGGAFVGKTGDALRKIIDDDLRKYVTTFRQAQEDARSALRTYAGVMREQQRRADDALSQAAALAEDDDAGRDAHKATADDAKDILEQAAQTAASALETAAESIASPIDECEEIWKALGWLALILVIPAILVGGPVALFAIALNVALLIKTAVDFANGDASVTDLIMSILGVIAPTTKGLKIGTLWDGLKGLGTKGLAGGKNLLNGGPNALGLFGRLTLGIDDSFKATSVWLNGLKGMKGFGGLHFSPGLNGLNGLKGLNGIRFDPATLGKSFGFFPAAVDLMIINTAGAKSFFGLRALATGINGIKGLGSGMAAGLSGLKGLRLFLPVAADEMGGGLALAMKIGFIDRGVFGMYRYGAFVNGEFIGAASKVSGGVASGFTLFTPGTALTTLPHVGLGGMRTPPTHAAGDIGVNIGAVGLHGVNMPPMNLVPGGGLPGFGGGSAVPMPVAVNFGSLPEFGVSFDLAPPSVGTKIVDIPSMGGLGVSGGGLNVPLPTLGPVQSVNAAPDVSMPGLGTATPGIGAVNVPAVSMPGLGAAAAPGVGAVGVPGVSMPNLGSVATPGVGAVSVPGVSMPQLGAVPHVGAVAGGVQMPSLGAVTPPSVAFGGSTVPGGLSVNVPNVAPAVTSLDAPALQVSSPNGIQVNLPSLGAQITDLPGATGLVGRESLTVPVGGLNAATTPITMPALSQLTPNVTQTQVPPVSAVTVGGLGGAPTVNVAPPTAPVVNTVGLTPPAVNLGPTVNASAVSVPSVGGVSGAGVNVPTVNASAVTVPPASGVSGAGVNVPTVNASAVSVSPANGVTAPAVTAPTVNSAAVSAPSAGGVTAPTVNASAVSDPPAGVDTPGVSGVNAATGGLDAPPVAGAVPTGAVAPVNLAPTAVPQPTVVPAAGAQPVPAASGALTPPSASVQTPAVPAAGNAAPPALDGSSVSIAGLNALFRGDDLTLAGFGGAKPVFTQNIQVGMVQVAYDLQHTFTNIPHLPGVRVDVTPAAPGDGRLVDVTVRGNGSTEVRASSFTVGDQRILRLEYDLPNGGGVQRLDYGLSAEQGHPLVNEEIIDVQVTGGSNTVSVEMASVAVPVVAPPAHVTVHVPGLTGVQLQVHAGGAAQPTVTVAGTAGGPPVRAWTDTGTDGLVRLHAEWTRGVRTFRSDFSFDGTGYHFTGGEQTFALRGGHYGESTVVLRLDAHHTPVGVQHLGTGGLPLGGGPVRLVDNGLHVPTPNGFQTHSPVTGLPTHDGLRLHGTGGHGADLHVVGPHGGGGPLALTDELGAPTGGTVTAPADGGGVYHVTRTGGGTLVDVHRPDGAFSHQVLPVTGGPGGAFVRPAAGPGQAPTLVHSDGTPFDGASVTALDGGGFRIEHGGQHLVVDAGGVHTHDAVRLTGADGQQLFAHIPVGGPHPVAHPFTADGTAVPATTLVRHGDTLHLSRPDATVAVHDVHGGAPLFTGLPLRGDGLGGALVRFGDDGLPTGLVRPDGTPLAGAGVTALTGGGFRVEHGAVHVAVDARGGLTHQVVTLRGPAGAGADTFAFTRTDGVLEPHLRTGLGTDLMGHGVVRAPDGTFHVTDARGDIRVHGADGAYSFDATALHAPGLHGRFVGTVPGGAGPQLLDGALVPVGGGRVVPQTGNTAGGFRVQDGAHHVLVDPAGDLTHQVVRLGRDDRLAMVPTVAGEPHVLRGPDGTPVAGTTLAPLPGNQLLVTDATTVTVHAGDGATDLVAVRLADGNGLRGVEHLQTVGNPVPRVLDANLQPVAGHTVDTLTGGGFRVTGPGGDVRLFGAGGDLHATIRPADGNGLGAHVTDGVRGTTYDLAPLSDVRVGTPNASRYLVSTDGPPRVVDGNLRPVPGVHVAAQGTDFRVTDGLGARGGEFRTYEAGGRLSGERIVPFHKGAAQPGRHYDLTYPGGDATATWQLVKQTPGGAPVPHNANAWFESGTVDTKGLANGRVRLVSHSGNDVYERRPLPGGDTLYAFHGTGQAGDFSRTGQRGTWAEVDAGGTVVRHGTRHWGESGRSWFDVHTVNGLDVRVRHFQLNPDGGHVLGTLDNHPATQSLATGTWNRYDEDFLHLAQGTRQWGPGRGFTDRMPDPNNAGRTIVVHEKFGRFQVSPHDVRRYFQLEMNADGTPKTSWVSHSPQGKETGAGKDLADGSTLEVRRLAEQRPPVNFRRFMTFDYRTSQLEHAAPWLAGDSRLQVARFTQTPAGGGAPLSGIRFTSMDSTVTDIVTTPGAANVGEVVRETRKLGSGNDLKTGDVALPTTGAHPNGVPAQPNHLPWSEGEGKLQGTRTYDPGEFQVTRGGGAGLTVKWQDQFHPGRQDGDWYTSGGGGWHVARTGLSDGSMVEFRPRPAVRPDANAGSGDRDFRMQVHSGTGDWTRFDHQGFVLSRSDTWPAPNGAGTVEISATGHADGTRFTWTDSNGNTGTRYTANSRDVDRWGWDKESYQDFDGDLLVREHRILSDGDVVDAWRVSRDGNGVEVWNWNKIDRHGNIKDFGTGQGDRVRTWFDGTTALTSWKPGARWEDSVPSLGQNIQVIPVKQTTGAVRSFFTDQPFRVREYTANPGDVFNAHVWKEFDTGVLVREKKLLTNNTFLESEEWGKHWRQYGADGTTVINERSLSGYVWQTDTFGRHTLLDRFTPDWTHTPLGRETNFTGLANEYRGFSRMLREPNRWKFGPAVAGESTYAPFVTKAFQQLAVEMGQEWIVDFVLNLAVYGIASAATGQPFTPMDVAKAAFGATISAGSKGVFTTGHLIAGRGGAWKNGLSNVDAGKPYSLRPNDDSWGAEWAGNEKVMRWRSGVYDFANSSISGAVGAFASGAATAAVFGVKDADGNTVYLSGADAAAYGGAGALGGFIGGSTIGAARTLMQNNIAGRWYHRQGVMDIFVMPAIGKMIDKSFSTFFFGAQVRDWLGITAPAAPTETTGDGGGNP</sequence>
<gene>
    <name evidence="3" type="ORF">ABII15_14805</name>
</gene>
<evidence type="ECO:0000256" key="2">
    <source>
        <dbReference type="SAM" id="Phobius"/>
    </source>
</evidence>
<feature type="region of interest" description="Disordered" evidence="1">
    <location>
        <begin position="1"/>
        <end position="20"/>
    </location>
</feature>
<feature type="region of interest" description="Disordered" evidence="1">
    <location>
        <begin position="2161"/>
        <end position="2182"/>
    </location>
</feature>
<feature type="compositionally biased region" description="Polar residues" evidence="1">
    <location>
        <begin position="2162"/>
        <end position="2173"/>
    </location>
</feature>
<protein>
    <submittedName>
        <fullName evidence="3">Uncharacterized protein</fullName>
    </submittedName>
</protein>
<name>A0AAU8IRX8_9ACTN</name>
<dbReference type="RefSeq" id="WP_353942793.1">
    <property type="nucleotide sequence ID" value="NZ_CP159534.1"/>
</dbReference>
<evidence type="ECO:0000313" key="3">
    <source>
        <dbReference type="EMBL" id="XCJ71165.1"/>
    </source>
</evidence>
<keyword evidence="2" id="KW-0472">Membrane</keyword>
<accession>A0AAU8IRX8</accession>